<name>A0A2Z6AYX6_9BACT</name>
<dbReference type="KEGG" id="dfl:DFE_1745"/>
<dbReference type="Proteomes" id="UP000269883">
    <property type="component" value="Chromosome"/>
</dbReference>
<accession>A0A2Z6AYX6</accession>
<dbReference type="EMBL" id="AP017378">
    <property type="protein sequence ID" value="BBD08471.1"/>
    <property type="molecule type" value="Genomic_DNA"/>
</dbReference>
<gene>
    <name evidence="1" type="ORF">DFE_1745</name>
</gene>
<proteinExistence type="predicted"/>
<dbReference type="AlphaFoldDB" id="A0A2Z6AYX6"/>
<protein>
    <submittedName>
        <fullName evidence="1">Uncharacterized protein</fullName>
    </submittedName>
</protein>
<keyword evidence="2" id="KW-1185">Reference proteome</keyword>
<reference evidence="1 2" key="1">
    <citation type="journal article" date="2018" name="Sci. Adv.">
        <title>Multi-heme cytochromes provide a pathway for survival in energy-limited environments.</title>
        <authorList>
            <person name="Deng X."/>
            <person name="Dohmae N."/>
            <person name="Nealson K.H."/>
            <person name="Hashimoto K."/>
            <person name="Okamoto A."/>
        </authorList>
    </citation>
    <scope>NUCLEOTIDE SEQUENCE [LARGE SCALE GENOMIC DNA]</scope>
    <source>
        <strain evidence="1 2">IS5</strain>
    </source>
</reference>
<organism evidence="1 2">
    <name type="scientific">Desulfovibrio ferrophilus</name>
    <dbReference type="NCBI Taxonomy" id="241368"/>
    <lineage>
        <taxon>Bacteria</taxon>
        <taxon>Pseudomonadati</taxon>
        <taxon>Thermodesulfobacteriota</taxon>
        <taxon>Desulfovibrionia</taxon>
        <taxon>Desulfovibrionales</taxon>
        <taxon>Desulfovibrionaceae</taxon>
        <taxon>Desulfovibrio</taxon>
    </lineage>
</organism>
<sequence>MIHVQSPLYGTVATFRQVSTLIILLSYLTYNNKENKDVRDRIKARIEAGAG</sequence>
<evidence type="ECO:0000313" key="2">
    <source>
        <dbReference type="Proteomes" id="UP000269883"/>
    </source>
</evidence>
<evidence type="ECO:0000313" key="1">
    <source>
        <dbReference type="EMBL" id="BBD08471.1"/>
    </source>
</evidence>